<feature type="compositionally biased region" description="Polar residues" evidence="1">
    <location>
        <begin position="1"/>
        <end position="14"/>
    </location>
</feature>
<evidence type="ECO:0000313" key="2">
    <source>
        <dbReference type="EMBL" id="CAA9553657.1"/>
    </source>
</evidence>
<feature type="region of interest" description="Disordered" evidence="1">
    <location>
        <begin position="1"/>
        <end position="41"/>
    </location>
</feature>
<evidence type="ECO:0000256" key="1">
    <source>
        <dbReference type="SAM" id="MobiDB-lite"/>
    </source>
</evidence>
<organism evidence="2">
    <name type="scientific">uncultured Thermoleophilia bacterium</name>
    <dbReference type="NCBI Taxonomy" id="1497501"/>
    <lineage>
        <taxon>Bacteria</taxon>
        <taxon>Bacillati</taxon>
        <taxon>Actinomycetota</taxon>
        <taxon>Thermoleophilia</taxon>
        <taxon>environmental samples</taxon>
    </lineage>
</organism>
<feature type="compositionally biased region" description="Basic and acidic residues" evidence="1">
    <location>
        <begin position="16"/>
        <end position="25"/>
    </location>
</feature>
<gene>
    <name evidence="2" type="ORF">AVDCRST_MAG79-2901</name>
</gene>
<reference evidence="2" key="1">
    <citation type="submission" date="2020-02" db="EMBL/GenBank/DDBJ databases">
        <authorList>
            <person name="Meier V. D."/>
        </authorList>
    </citation>
    <scope>NUCLEOTIDE SEQUENCE</scope>
    <source>
        <strain evidence="2">AVDCRST_MAG79</strain>
    </source>
</reference>
<accession>A0A6J4UMX7</accession>
<feature type="non-terminal residue" evidence="2">
    <location>
        <position position="41"/>
    </location>
</feature>
<proteinExistence type="predicted"/>
<dbReference type="AlphaFoldDB" id="A0A6J4UMX7"/>
<name>A0A6J4UMX7_9ACTN</name>
<feature type="non-terminal residue" evidence="2">
    <location>
        <position position="1"/>
    </location>
</feature>
<sequence>VQAQAPVRQSQAPSWSERRHEDPRAHRPARPSPSGAAPGAV</sequence>
<protein>
    <submittedName>
        <fullName evidence="2">Uncharacterized protein</fullName>
    </submittedName>
</protein>
<dbReference type="EMBL" id="CADCWC010000458">
    <property type="protein sequence ID" value="CAA9553657.1"/>
    <property type="molecule type" value="Genomic_DNA"/>
</dbReference>
<feature type="compositionally biased region" description="Low complexity" evidence="1">
    <location>
        <begin position="32"/>
        <end position="41"/>
    </location>
</feature>